<protein>
    <recommendedName>
        <fullName evidence="1">F-box domain-containing protein</fullName>
    </recommendedName>
</protein>
<dbReference type="InterPro" id="IPR001810">
    <property type="entry name" value="F-box_dom"/>
</dbReference>
<dbReference type="OrthoDB" id="165382at2759"/>
<reference evidence="2 3" key="1">
    <citation type="journal article" date="2011" name="Cell">
        <title>Insight into structure and assembly of the nuclear pore complex by utilizing the genome of a eukaryotic thermophile.</title>
        <authorList>
            <person name="Amlacher S."/>
            <person name="Sarges P."/>
            <person name="Flemming D."/>
            <person name="van Noort V."/>
            <person name="Kunze R."/>
            <person name="Devos D.P."/>
            <person name="Arumugam M."/>
            <person name="Bork P."/>
            <person name="Hurt E."/>
        </authorList>
    </citation>
    <scope>NUCLEOTIDE SEQUENCE [LARGE SCALE GENOMIC DNA]</scope>
    <source>
        <strain evidence="3">DSM 1495 / CBS 144.50 / IMI 039719</strain>
    </source>
</reference>
<dbReference type="Proteomes" id="UP000008066">
    <property type="component" value="Unassembled WGS sequence"/>
</dbReference>
<dbReference type="HOGENOM" id="CLU_657209_0_0_1"/>
<proteinExistence type="predicted"/>
<sequence length="418" mass="48156">MSDSQPPADFEEHFAREIIHKDYTFLGENFMVSPKTLSLPASPPFAPIDLLNTGDPDSTGDNAPQAGLLSLLPPELLQPILTTLDLASLSNLAQTCRRAAYIIRTLPALATLRRHAPHVLAYYHRSWRTAHSPVVRELHAMLYATRCVRCPRFGAYIFLPLAARVCWACASTAPEVRMLKREEAQRIFDLGDGIKMVNRYCALRGKYGEGEDVVEIQDGGCEMVIGVEAFIAMYRLHGGERFYSRYEELRKEAKEKGDERTKQVLDFFYSGWEEEETDILMEWDWEEDGPMVDLDGGQPKVWKRAKELGMAEDRMQLVMFAPFPALKEKMEAQEMLWCYACEWKRKQKPESAVYKQLARRAWLREEFFKWHLKTCDVVEDIRKRMLEGTWKGREREEAEIEEARRVIGDSESGTIGFP</sequence>
<gene>
    <name evidence="2" type="ORF">CTHT_0063390</name>
</gene>
<feature type="domain" description="F-box" evidence="1">
    <location>
        <begin position="66"/>
        <end position="115"/>
    </location>
</feature>
<evidence type="ECO:0000259" key="1">
    <source>
        <dbReference type="PROSITE" id="PS50181"/>
    </source>
</evidence>
<evidence type="ECO:0000313" key="2">
    <source>
        <dbReference type="EMBL" id="EGS18315.1"/>
    </source>
</evidence>
<organism evidence="3">
    <name type="scientific">Chaetomium thermophilum (strain DSM 1495 / CBS 144.50 / IMI 039719)</name>
    <name type="common">Thermochaetoides thermophila</name>
    <dbReference type="NCBI Taxonomy" id="759272"/>
    <lineage>
        <taxon>Eukaryota</taxon>
        <taxon>Fungi</taxon>
        <taxon>Dikarya</taxon>
        <taxon>Ascomycota</taxon>
        <taxon>Pezizomycotina</taxon>
        <taxon>Sordariomycetes</taxon>
        <taxon>Sordariomycetidae</taxon>
        <taxon>Sordariales</taxon>
        <taxon>Chaetomiaceae</taxon>
        <taxon>Thermochaetoides</taxon>
    </lineage>
</organism>
<dbReference type="KEGG" id="cthr:CTHT_0063390"/>
<dbReference type="Pfam" id="PF00646">
    <property type="entry name" value="F-box"/>
    <property type="match status" value="1"/>
</dbReference>
<name>G0SED8_CHATD</name>
<evidence type="ECO:0000313" key="3">
    <source>
        <dbReference type="Proteomes" id="UP000008066"/>
    </source>
</evidence>
<dbReference type="InterPro" id="IPR036047">
    <property type="entry name" value="F-box-like_dom_sf"/>
</dbReference>
<dbReference type="AlphaFoldDB" id="G0SED8"/>
<dbReference type="eggNOG" id="ENOG502RX5J">
    <property type="taxonomic scope" value="Eukaryota"/>
</dbReference>
<dbReference type="EMBL" id="GL988046">
    <property type="protein sequence ID" value="EGS18315.1"/>
    <property type="molecule type" value="Genomic_DNA"/>
</dbReference>
<dbReference type="Gene3D" id="1.20.1280.50">
    <property type="match status" value="1"/>
</dbReference>
<dbReference type="RefSeq" id="XP_006696646.1">
    <property type="nucleotide sequence ID" value="XM_006696583.1"/>
</dbReference>
<keyword evidence="3" id="KW-1185">Reference proteome</keyword>
<dbReference type="SUPFAM" id="SSF81383">
    <property type="entry name" value="F-box domain"/>
    <property type="match status" value="1"/>
</dbReference>
<dbReference type="GeneID" id="18260377"/>
<dbReference type="PROSITE" id="PS50181">
    <property type="entry name" value="FBOX"/>
    <property type="match status" value="1"/>
</dbReference>
<accession>G0SED8</accession>
<dbReference type="STRING" id="759272.G0SED8"/>